<keyword evidence="2" id="KW-1185">Reference proteome</keyword>
<proteinExistence type="predicted"/>
<gene>
    <name evidence="1" type="ORF">FB45DRAFT_1017955</name>
</gene>
<evidence type="ECO:0000313" key="1">
    <source>
        <dbReference type="EMBL" id="KAJ7650557.1"/>
    </source>
</evidence>
<sequence length="141" mass="15438">MLTFILSSPHHSENEDSTAEVLYDKAEIIFLPFVSLFPNAPLRPFEPLKSQGLAVDGLGHHMTKNHVSGQKLVVLPHACPDSARSGHQRVSHLVHNTFDGGPNQAFAKQSINDYLTAVLLPAAVWSLSSFHSHMSPAHLTK</sequence>
<name>A0AAD7CM57_9AGAR</name>
<reference evidence="1" key="1">
    <citation type="submission" date="2023-03" db="EMBL/GenBank/DDBJ databases">
        <title>Massive genome expansion in bonnet fungi (Mycena s.s.) driven by repeated elements and novel gene families across ecological guilds.</title>
        <authorList>
            <consortium name="Lawrence Berkeley National Laboratory"/>
            <person name="Harder C.B."/>
            <person name="Miyauchi S."/>
            <person name="Viragh M."/>
            <person name="Kuo A."/>
            <person name="Thoen E."/>
            <person name="Andreopoulos B."/>
            <person name="Lu D."/>
            <person name="Skrede I."/>
            <person name="Drula E."/>
            <person name="Henrissat B."/>
            <person name="Morin E."/>
            <person name="Kohler A."/>
            <person name="Barry K."/>
            <person name="LaButti K."/>
            <person name="Morin E."/>
            <person name="Salamov A."/>
            <person name="Lipzen A."/>
            <person name="Mereny Z."/>
            <person name="Hegedus B."/>
            <person name="Baldrian P."/>
            <person name="Stursova M."/>
            <person name="Weitz H."/>
            <person name="Taylor A."/>
            <person name="Grigoriev I.V."/>
            <person name="Nagy L.G."/>
            <person name="Martin F."/>
            <person name="Kauserud H."/>
        </authorList>
    </citation>
    <scope>NUCLEOTIDE SEQUENCE</scope>
    <source>
        <strain evidence="1">9284</strain>
    </source>
</reference>
<dbReference type="AlphaFoldDB" id="A0AAD7CM57"/>
<dbReference type="Proteomes" id="UP001221142">
    <property type="component" value="Unassembled WGS sequence"/>
</dbReference>
<accession>A0AAD7CM57</accession>
<comment type="caution">
    <text evidence="1">The sequence shown here is derived from an EMBL/GenBank/DDBJ whole genome shotgun (WGS) entry which is preliminary data.</text>
</comment>
<dbReference type="EMBL" id="JARKIF010000001">
    <property type="protein sequence ID" value="KAJ7650557.1"/>
    <property type="molecule type" value="Genomic_DNA"/>
</dbReference>
<evidence type="ECO:0000313" key="2">
    <source>
        <dbReference type="Proteomes" id="UP001221142"/>
    </source>
</evidence>
<protein>
    <submittedName>
        <fullName evidence="1">Uncharacterized protein</fullName>
    </submittedName>
</protein>
<organism evidence="1 2">
    <name type="scientific">Roridomyces roridus</name>
    <dbReference type="NCBI Taxonomy" id="1738132"/>
    <lineage>
        <taxon>Eukaryota</taxon>
        <taxon>Fungi</taxon>
        <taxon>Dikarya</taxon>
        <taxon>Basidiomycota</taxon>
        <taxon>Agaricomycotina</taxon>
        <taxon>Agaricomycetes</taxon>
        <taxon>Agaricomycetidae</taxon>
        <taxon>Agaricales</taxon>
        <taxon>Marasmiineae</taxon>
        <taxon>Mycenaceae</taxon>
        <taxon>Roridomyces</taxon>
    </lineage>
</organism>